<evidence type="ECO:0000256" key="1">
    <source>
        <dbReference type="SAM" id="SignalP"/>
    </source>
</evidence>
<protein>
    <submittedName>
        <fullName evidence="2">Uncharacterized protein</fullName>
    </submittedName>
</protein>
<reference evidence="2" key="2">
    <citation type="submission" date="2025-08" db="UniProtKB">
        <authorList>
            <consortium name="Ensembl"/>
        </authorList>
    </citation>
    <scope>IDENTIFICATION</scope>
</reference>
<accession>A0A3B5K9S1</accession>
<dbReference type="InterPro" id="IPR001916">
    <property type="entry name" value="Glyco_hydro_22"/>
</dbReference>
<reference evidence="2" key="3">
    <citation type="submission" date="2025-09" db="UniProtKB">
        <authorList>
            <consortium name="Ensembl"/>
        </authorList>
    </citation>
    <scope>IDENTIFICATION</scope>
</reference>
<organism evidence="2 3">
    <name type="scientific">Takifugu rubripes</name>
    <name type="common">Japanese pufferfish</name>
    <name type="synonym">Fugu rubripes</name>
    <dbReference type="NCBI Taxonomy" id="31033"/>
    <lineage>
        <taxon>Eukaryota</taxon>
        <taxon>Metazoa</taxon>
        <taxon>Chordata</taxon>
        <taxon>Craniata</taxon>
        <taxon>Vertebrata</taxon>
        <taxon>Euteleostomi</taxon>
        <taxon>Actinopterygii</taxon>
        <taxon>Neopterygii</taxon>
        <taxon>Teleostei</taxon>
        <taxon>Neoteleostei</taxon>
        <taxon>Acanthomorphata</taxon>
        <taxon>Eupercaria</taxon>
        <taxon>Tetraodontiformes</taxon>
        <taxon>Tetradontoidea</taxon>
        <taxon>Tetraodontidae</taxon>
        <taxon>Takifugu</taxon>
    </lineage>
</organism>
<dbReference type="AlphaFoldDB" id="A0A3B5K9S1"/>
<dbReference type="OMA" id="LATENFM"/>
<name>A0A3B5K9S1_TAKRU</name>
<dbReference type="SUPFAM" id="SSF53955">
    <property type="entry name" value="Lysozyme-like"/>
    <property type="match status" value="1"/>
</dbReference>
<evidence type="ECO:0000313" key="2">
    <source>
        <dbReference type="Ensembl" id="ENSTRUP00000054428.2"/>
    </source>
</evidence>
<dbReference type="Pfam" id="PF00062">
    <property type="entry name" value="Lys"/>
    <property type="match status" value="1"/>
</dbReference>
<dbReference type="Proteomes" id="UP000005226">
    <property type="component" value="Chromosome 17"/>
</dbReference>
<proteinExistence type="predicted"/>
<keyword evidence="1" id="KW-0732">Signal</keyword>
<feature type="chain" id="PRO_5025381439" evidence="1">
    <location>
        <begin position="21"/>
        <end position="121"/>
    </location>
</feature>
<dbReference type="Ensembl" id="ENSTRUT00000055301.2">
    <property type="protein sequence ID" value="ENSTRUP00000054428.2"/>
    <property type="gene ID" value="ENSTRUG00000020941.2"/>
</dbReference>
<dbReference type="InParanoid" id="A0A3B5K9S1"/>
<dbReference type="InterPro" id="IPR023346">
    <property type="entry name" value="Lysozyme-like_dom_sf"/>
</dbReference>
<keyword evidence="3" id="KW-1185">Reference proteome</keyword>
<evidence type="ECO:0000313" key="3">
    <source>
        <dbReference type="Proteomes" id="UP000005226"/>
    </source>
</evidence>
<sequence>MEGKMRVLLVLLLSCGLVDSQPVNKCHLQELMIQATKGKSNGLITCAVETVTRFNTSAVNQMTRTGNRVWKFYGIFQLTNGLTCSDDTAQLPNICGANCTVFYLLKNDKFSVNFNIREIHM</sequence>
<feature type="signal peptide" evidence="1">
    <location>
        <begin position="1"/>
        <end position="20"/>
    </location>
</feature>
<dbReference type="Gene3D" id="1.10.530.10">
    <property type="match status" value="1"/>
</dbReference>
<dbReference type="STRING" id="31033.ENSTRUP00000054428"/>
<reference evidence="2 3" key="1">
    <citation type="journal article" date="2011" name="Genome Biol. Evol.">
        <title>Integration of the genetic map and genome assembly of fugu facilitates insights into distinct features of genome evolution in teleosts and mammals.</title>
        <authorList>
            <person name="Kai W."/>
            <person name="Kikuchi K."/>
            <person name="Tohari S."/>
            <person name="Chew A.K."/>
            <person name="Tay A."/>
            <person name="Fujiwara A."/>
            <person name="Hosoya S."/>
            <person name="Suetake H."/>
            <person name="Naruse K."/>
            <person name="Brenner S."/>
            <person name="Suzuki Y."/>
            <person name="Venkatesh B."/>
        </authorList>
    </citation>
    <scope>NUCLEOTIDE SEQUENCE [LARGE SCALE GENOMIC DNA]</scope>
</reference>